<comment type="caution">
    <text evidence="6">The sequence shown here is derived from an EMBL/GenBank/DDBJ whole genome shotgun (WGS) entry which is preliminary data.</text>
</comment>
<accession>A0ABR4KIW7</accession>
<evidence type="ECO:0000313" key="7">
    <source>
        <dbReference type="Proteomes" id="UP001610446"/>
    </source>
</evidence>
<keyword evidence="7" id="KW-1185">Reference proteome</keyword>
<keyword evidence="4" id="KW-0862">Zinc</keyword>
<keyword evidence="3" id="KW-0378">Hydrolase</keyword>
<reference evidence="6 7" key="1">
    <citation type="submission" date="2024-07" db="EMBL/GenBank/DDBJ databases">
        <title>Section-level genome sequencing and comparative genomics of Aspergillus sections Usti and Cavernicolus.</title>
        <authorList>
            <consortium name="Lawrence Berkeley National Laboratory"/>
            <person name="Nybo J.L."/>
            <person name="Vesth T.C."/>
            <person name="Theobald S."/>
            <person name="Frisvad J.C."/>
            <person name="Larsen T.O."/>
            <person name="Kjaerboelling I."/>
            <person name="Rothschild-Mancinelli K."/>
            <person name="Lyhne E.K."/>
            <person name="Kogle M.E."/>
            <person name="Barry K."/>
            <person name="Clum A."/>
            <person name="Na H."/>
            <person name="Ledsgaard L."/>
            <person name="Lin J."/>
            <person name="Lipzen A."/>
            <person name="Kuo A."/>
            <person name="Riley R."/>
            <person name="Mondo S."/>
            <person name="Labutti K."/>
            <person name="Haridas S."/>
            <person name="Pangalinan J."/>
            <person name="Salamov A.A."/>
            <person name="Simmons B.A."/>
            <person name="Magnuson J.K."/>
            <person name="Chen J."/>
            <person name="Drula E."/>
            <person name="Henrissat B."/>
            <person name="Wiebenga A."/>
            <person name="Lubbers R.J."/>
            <person name="Gomes A.C."/>
            <person name="Makela M.R."/>
            <person name="Stajich J."/>
            <person name="Grigoriev I.V."/>
            <person name="Mortensen U.H."/>
            <person name="De Vries R.P."/>
            <person name="Baker S.E."/>
            <person name="Andersen M.R."/>
        </authorList>
    </citation>
    <scope>NUCLEOTIDE SEQUENCE [LARGE SCALE GENOMIC DNA]</scope>
    <source>
        <strain evidence="6 7">CBS 123904</strain>
    </source>
</reference>
<dbReference type="Gene3D" id="2.30.40.10">
    <property type="entry name" value="Urease, subunit C, domain 1"/>
    <property type="match status" value="1"/>
</dbReference>
<dbReference type="InterPro" id="IPR006680">
    <property type="entry name" value="Amidohydro-rel"/>
</dbReference>
<evidence type="ECO:0000256" key="1">
    <source>
        <dbReference type="ARBA" id="ARBA00001947"/>
    </source>
</evidence>
<dbReference type="Pfam" id="PF01979">
    <property type="entry name" value="Amidohydro_1"/>
    <property type="match status" value="1"/>
</dbReference>
<dbReference type="PANTHER" id="PTHR11271">
    <property type="entry name" value="GUANINE DEAMINASE"/>
    <property type="match status" value="1"/>
</dbReference>
<dbReference type="Gene3D" id="3.20.20.140">
    <property type="entry name" value="Metal-dependent hydrolases"/>
    <property type="match status" value="1"/>
</dbReference>
<feature type="domain" description="Amidohydrolase-related" evidence="5">
    <location>
        <begin position="317"/>
        <end position="419"/>
    </location>
</feature>
<organism evidence="6 7">
    <name type="scientific">Aspergillus pseudoustus</name>
    <dbReference type="NCBI Taxonomy" id="1810923"/>
    <lineage>
        <taxon>Eukaryota</taxon>
        <taxon>Fungi</taxon>
        <taxon>Dikarya</taxon>
        <taxon>Ascomycota</taxon>
        <taxon>Pezizomycotina</taxon>
        <taxon>Eurotiomycetes</taxon>
        <taxon>Eurotiomycetidae</taxon>
        <taxon>Eurotiales</taxon>
        <taxon>Aspergillaceae</taxon>
        <taxon>Aspergillus</taxon>
        <taxon>Aspergillus subgen. Nidulantes</taxon>
    </lineage>
</organism>
<proteinExistence type="predicted"/>
<evidence type="ECO:0000259" key="5">
    <source>
        <dbReference type="Pfam" id="PF01979"/>
    </source>
</evidence>
<name>A0ABR4KIW7_9EURO</name>
<keyword evidence="2" id="KW-0479">Metal-binding</keyword>
<evidence type="ECO:0000313" key="6">
    <source>
        <dbReference type="EMBL" id="KAL2851158.1"/>
    </source>
</evidence>
<protein>
    <recommendedName>
        <fullName evidence="5">Amidohydrolase-related domain-containing protein</fullName>
    </recommendedName>
</protein>
<sequence length="478" mass="52626">MSSKVLKDGTVLAFDATSQSIQVLRKASILIENDRISAIEENFDALPTPDGVEVIDVSGKIVSPGFVNTHVHMWQSVYRTLGPNTTLSQYFDWVSQASEGARAAFTAEDIHISALEGYLEGLNSGVTSCVEHAHNNWSAPVMEAGYRAAVEGGARVWWCYDVAPRPAFSVDEQWAMYSDLKQDESRRVLPGLSLDGLGWTVLNKDGTGLDLIRQKKDELNLEALTVHHLGGPWPQGNSSPTCVCEENNIPAAGLPIIFSHAPFLTESDMKALRDHDMFVSITPESECHYGHSQTTGHLISDQASIGLDTTWTFSGDMINQTRLWLQLVRLRNYTKTLDAGLLPNANPMPVEQAFLLATRQGGRALHRDDIGVITVGAKADLVVFNGDSPNMLGWRDPIAAIVLHANAGDVEHVFVDGEWRKRDFKLVNLSQPWEGLRTQFVEASRRIQAELAVPPALPEKLWGIGEFGDVDHVSTVRK</sequence>
<dbReference type="PANTHER" id="PTHR11271:SF37">
    <property type="entry name" value="FAMILY PROTEIN, PUTATIVE (AFU_ORTHOLOGUE AFUA_4G00460)-RELATED"/>
    <property type="match status" value="1"/>
</dbReference>
<dbReference type="Proteomes" id="UP001610446">
    <property type="component" value="Unassembled WGS sequence"/>
</dbReference>
<dbReference type="InterPro" id="IPR032466">
    <property type="entry name" value="Metal_Hydrolase"/>
</dbReference>
<evidence type="ECO:0000256" key="2">
    <source>
        <dbReference type="ARBA" id="ARBA00022723"/>
    </source>
</evidence>
<gene>
    <name evidence="6" type="ORF">BJY01DRAFT_260943</name>
</gene>
<dbReference type="InterPro" id="IPR051607">
    <property type="entry name" value="Metallo-dep_hydrolases"/>
</dbReference>
<dbReference type="SUPFAM" id="SSF51338">
    <property type="entry name" value="Composite domain of metallo-dependent hydrolases"/>
    <property type="match status" value="2"/>
</dbReference>
<dbReference type="EMBL" id="JBFXLU010000031">
    <property type="protein sequence ID" value="KAL2851158.1"/>
    <property type="molecule type" value="Genomic_DNA"/>
</dbReference>
<dbReference type="InterPro" id="IPR011059">
    <property type="entry name" value="Metal-dep_hydrolase_composite"/>
</dbReference>
<evidence type="ECO:0000256" key="3">
    <source>
        <dbReference type="ARBA" id="ARBA00022801"/>
    </source>
</evidence>
<evidence type="ECO:0000256" key="4">
    <source>
        <dbReference type="ARBA" id="ARBA00022833"/>
    </source>
</evidence>
<comment type="cofactor">
    <cofactor evidence="1">
        <name>Zn(2+)</name>
        <dbReference type="ChEBI" id="CHEBI:29105"/>
    </cofactor>
</comment>
<dbReference type="SUPFAM" id="SSF51556">
    <property type="entry name" value="Metallo-dependent hydrolases"/>
    <property type="match status" value="1"/>
</dbReference>